<keyword evidence="1" id="KW-1133">Transmembrane helix</keyword>
<name>A0A075HIJ6_9ARCH</name>
<feature type="transmembrane region" description="Helical" evidence="1">
    <location>
        <begin position="280"/>
        <end position="302"/>
    </location>
</feature>
<evidence type="ECO:0000256" key="1">
    <source>
        <dbReference type="SAM" id="Phobius"/>
    </source>
</evidence>
<evidence type="ECO:0000313" key="2">
    <source>
        <dbReference type="EMBL" id="AIF13693.1"/>
    </source>
</evidence>
<dbReference type="AlphaFoldDB" id="A0A075HIJ6"/>
<proteinExistence type="predicted"/>
<sequence length="315" mass="34733">MDILKLLPVFVLILSSFGIPIPMVNAVDVTETFEGGMDLQITYPESVMIGRTFSVSIHLENNGWENKQDISFTITNPDSAFKTLGDETITIEELTTTSSFGTTLDYEVSKNTNEGKHFLNVSYSQVLVSNNVDPMPATKTAIALPIMVIKEPVVTIQTTTPESIFSNTEFPFEVNVISQDIDISDLTVQIIVPQDIEFRGDTSYNVSLLEKGTPFNIKAEMITPTNVSTEHTIPVKVVVNYTDDLGDEKSESSSVPLLLRPKTFLEITNDGGIWVGDFFIAPYVSIGTIVGIPAGTIFSLLLRRAVEKRKKKKKA</sequence>
<reference evidence="2" key="1">
    <citation type="journal article" date="2014" name="Genome Biol. Evol.">
        <title>Pangenome evidence for extensive interdomain horizontal transfer affecting lineage core and shell genes in uncultured planktonic thaumarchaeota and euryarchaeota.</title>
        <authorList>
            <person name="Deschamps P."/>
            <person name="Zivanovic Y."/>
            <person name="Moreira D."/>
            <person name="Rodriguez-Valera F."/>
            <person name="Lopez-Garcia P."/>
        </authorList>
    </citation>
    <scope>NUCLEOTIDE SEQUENCE</scope>
</reference>
<dbReference type="EMBL" id="KF900980">
    <property type="protein sequence ID" value="AIF13693.1"/>
    <property type="molecule type" value="Genomic_DNA"/>
</dbReference>
<accession>A0A075HIJ6</accession>
<keyword evidence="1" id="KW-0472">Membrane</keyword>
<evidence type="ECO:0008006" key="3">
    <source>
        <dbReference type="Google" id="ProtNLM"/>
    </source>
</evidence>
<organism evidence="2">
    <name type="scientific">uncultured marine thaumarchaeote KM3_63_D09</name>
    <dbReference type="NCBI Taxonomy" id="1456219"/>
    <lineage>
        <taxon>Archaea</taxon>
        <taxon>Nitrososphaerota</taxon>
        <taxon>environmental samples</taxon>
    </lineage>
</organism>
<protein>
    <recommendedName>
        <fullName evidence="3">S-layer domain-containing protein</fullName>
    </recommendedName>
</protein>
<keyword evidence="1" id="KW-0812">Transmembrane</keyword>